<feature type="domain" description="HTH lacI-type" evidence="4">
    <location>
        <begin position="3"/>
        <end position="57"/>
    </location>
</feature>
<evidence type="ECO:0000313" key="6">
    <source>
        <dbReference type="Proteomes" id="UP001064971"/>
    </source>
</evidence>
<evidence type="ECO:0000259" key="4">
    <source>
        <dbReference type="PROSITE" id="PS50932"/>
    </source>
</evidence>
<dbReference type="PANTHER" id="PTHR30146:SF109">
    <property type="entry name" value="HTH-TYPE TRANSCRIPTIONAL REGULATOR GALS"/>
    <property type="match status" value="1"/>
</dbReference>
<sequence>MAVTLKQVAEGAGVSPQTVSNVLNKSLLVKPSTRARVEEVIEQLGYEPNFAARSLRRSHTRTLACILYQRTPEPEPDPYAALVQASISTAARAAKHDLLIHTLLSGEPGELRVLEAMFTQRRIDGAVLLASDLPDDVLGLLAAWPHPVVLLDRDAPESGLPYVAATYAEGVRAAVRHVHGRGRQRIAFVGGPPQPLNRGAQSRLTGYHAGMRECGLDVEEGYVVAGDWGYASGAAALRQLFELPEPPDAVVAANDRMALGALHAARALGLRLPHDLAVTGFGDLDFARYLHPALTTVDLPVQDMARAAVQLLLNAVAGEVKSVTHRVLPTRLVVRQSA</sequence>
<organism evidence="5 6">
    <name type="scientific">Deinococcus aetherius</name>
    <dbReference type="NCBI Taxonomy" id="200252"/>
    <lineage>
        <taxon>Bacteria</taxon>
        <taxon>Thermotogati</taxon>
        <taxon>Deinococcota</taxon>
        <taxon>Deinococci</taxon>
        <taxon>Deinococcales</taxon>
        <taxon>Deinococcaceae</taxon>
        <taxon>Deinococcus</taxon>
    </lineage>
</organism>
<dbReference type="InterPro" id="IPR028082">
    <property type="entry name" value="Peripla_BP_I"/>
</dbReference>
<keyword evidence="3" id="KW-0804">Transcription</keyword>
<dbReference type="Pfam" id="PF13377">
    <property type="entry name" value="Peripla_BP_3"/>
    <property type="match status" value="1"/>
</dbReference>
<dbReference type="CDD" id="cd06267">
    <property type="entry name" value="PBP1_LacI_sugar_binding-like"/>
    <property type="match status" value="1"/>
</dbReference>
<name>A0ABM8AKS1_9DEIO</name>
<evidence type="ECO:0000313" key="5">
    <source>
        <dbReference type="EMBL" id="BDP44319.1"/>
    </source>
</evidence>
<dbReference type="Proteomes" id="UP001064971">
    <property type="component" value="Plasmid pDAETH-2"/>
</dbReference>
<dbReference type="PROSITE" id="PS50932">
    <property type="entry name" value="HTH_LACI_2"/>
    <property type="match status" value="1"/>
</dbReference>
<dbReference type="SUPFAM" id="SSF53822">
    <property type="entry name" value="Periplasmic binding protein-like I"/>
    <property type="match status" value="1"/>
</dbReference>
<dbReference type="EMBL" id="AP026562">
    <property type="protein sequence ID" value="BDP44319.1"/>
    <property type="molecule type" value="Genomic_DNA"/>
</dbReference>
<protein>
    <submittedName>
        <fullName evidence="5">DNA-binding transcriptional regulator CytR</fullName>
    </submittedName>
</protein>
<keyword evidence="5" id="KW-0614">Plasmid</keyword>
<dbReference type="SMART" id="SM00354">
    <property type="entry name" value="HTH_LACI"/>
    <property type="match status" value="1"/>
</dbReference>
<dbReference type="CDD" id="cd01392">
    <property type="entry name" value="HTH_LacI"/>
    <property type="match status" value="1"/>
</dbReference>
<dbReference type="Pfam" id="PF00356">
    <property type="entry name" value="LacI"/>
    <property type="match status" value="1"/>
</dbReference>
<keyword evidence="6" id="KW-1185">Reference proteome</keyword>
<gene>
    <name evidence="5" type="ORF">DAETH_42880</name>
</gene>
<dbReference type="Gene3D" id="3.40.50.2300">
    <property type="match status" value="2"/>
</dbReference>
<dbReference type="InterPro" id="IPR010982">
    <property type="entry name" value="Lambda_DNA-bd_dom_sf"/>
</dbReference>
<evidence type="ECO:0000256" key="3">
    <source>
        <dbReference type="ARBA" id="ARBA00023163"/>
    </source>
</evidence>
<dbReference type="SUPFAM" id="SSF47413">
    <property type="entry name" value="lambda repressor-like DNA-binding domains"/>
    <property type="match status" value="1"/>
</dbReference>
<dbReference type="InterPro" id="IPR000843">
    <property type="entry name" value="HTH_LacI"/>
</dbReference>
<evidence type="ECO:0000256" key="2">
    <source>
        <dbReference type="ARBA" id="ARBA00023125"/>
    </source>
</evidence>
<evidence type="ECO:0000256" key="1">
    <source>
        <dbReference type="ARBA" id="ARBA00023015"/>
    </source>
</evidence>
<dbReference type="GO" id="GO:0003677">
    <property type="term" value="F:DNA binding"/>
    <property type="evidence" value="ECO:0007669"/>
    <property type="project" value="UniProtKB-KW"/>
</dbReference>
<dbReference type="Gene3D" id="1.10.260.40">
    <property type="entry name" value="lambda repressor-like DNA-binding domains"/>
    <property type="match status" value="1"/>
</dbReference>
<accession>A0ABM8AKS1</accession>
<keyword evidence="2 5" id="KW-0238">DNA-binding</keyword>
<keyword evidence="1" id="KW-0805">Transcription regulation</keyword>
<reference evidence="5" key="1">
    <citation type="submission" date="2022-07" db="EMBL/GenBank/DDBJ databases">
        <title>Complete Genome Sequence of the Radioresistant Bacterium Deinococcus aetherius ST0316, Isolated from the Air Dust collected in Lower Stratosphere above Japan.</title>
        <authorList>
            <person name="Satoh K."/>
            <person name="Hagiwara K."/>
            <person name="Katsumata K."/>
            <person name="Kubo A."/>
            <person name="Yokobori S."/>
            <person name="Yamagishi A."/>
            <person name="Oono Y."/>
            <person name="Narumi I."/>
        </authorList>
    </citation>
    <scope>NUCLEOTIDE SEQUENCE</scope>
    <source>
        <strain evidence="5">ST0316</strain>
        <plasmid evidence="5">pDAETH-2</plasmid>
    </source>
</reference>
<dbReference type="InterPro" id="IPR046335">
    <property type="entry name" value="LacI/GalR-like_sensor"/>
</dbReference>
<geneLocation type="plasmid" evidence="5 6">
    <name>pDAETH-2</name>
</geneLocation>
<proteinExistence type="predicted"/>
<dbReference type="PANTHER" id="PTHR30146">
    <property type="entry name" value="LACI-RELATED TRANSCRIPTIONAL REPRESSOR"/>
    <property type="match status" value="1"/>
</dbReference>